<dbReference type="AlphaFoldDB" id="A0A4C1U0D0"/>
<reference evidence="2 3" key="1">
    <citation type="journal article" date="2019" name="Commun. Biol.">
        <title>The bagworm genome reveals a unique fibroin gene that provides high tensile strength.</title>
        <authorList>
            <person name="Kono N."/>
            <person name="Nakamura H."/>
            <person name="Ohtoshi R."/>
            <person name="Tomita M."/>
            <person name="Numata K."/>
            <person name="Arakawa K."/>
        </authorList>
    </citation>
    <scope>NUCLEOTIDE SEQUENCE [LARGE SCALE GENOMIC DNA]</scope>
</reference>
<evidence type="ECO:0000256" key="1">
    <source>
        <dbReference type="SAM" id="MobiDB-lite"/>
    </source>
</evidence>
<name>A0A4C1U0D0_EUMVA</name>
<evidence type="ECO:0000313" key="2">
    <source>
        <dbReference type="EMBL" id="GBP19785.1"/>
    </source>
</evidence>
<sequence>MELYEMDPSRGSLPTWSRRDRIPDEKTPEHEVKIFANGASASRAFLVPRSYAGRGARALPDGEKTRRLSVSYTSPSTKRPTGPLHRYNNSLVSSRVFLGRRVGVASERSPSAVDVRMPWIV</sequence>
<dbReference type="Proteomes" id="UP000299102">
    <property type="component" value="Unassembled WGS sequence"/>
</dbReference>
<comment type="caution">
    <text evidence="2">The sequence shown here is derived from an EMBL/GenBank/DDBJ whole genome shotgun (WGS) entry which is preliminary data.</text>
</comment>
<evidence type="ECO:0000313" key="3">
    <source>
        <dbReference type="Proteomes" id="UP000299102"/>
    </source>
</evidence>
<accession>A0A4C1U0D0</accession>
<keyword evidence="3" id="KW-1185">Reference proteome</keyword>
<feature type="compositionally biased region" description="Basic and acidic residues" evidence="1">
    <location>
        <begin position="17"/>
        <end position="28"/>
    </location>
</feature>
<dbReference type="EMBL" id="BGZK01000111">
    <property type="protein sequence ID" value="GBP19785.1"/>
    <property type="molecule type" value="Genomic_DNA"/>
</dbReference>
<gene>
    <name evidence="2" type="ORF">EVAR_8946_1</name>
</gene>
<protein>
    <submittedName>
        <fullName evidence="2">Uncharacterized protein</fullName>
    </submittedName>
</protein>
<organism evidence="2 3">
    <name type="scientific">Eumeta variegata</name>
    <name type="common">Bagworm moth</name>
    <name type="synonym">Eumeta japonica</name>
    <dbReference type="NCBI Taxonomy" id="151549"/>
    <lineage>
        <taxon>Eukaryota</taxon>
        <taxon>Metazoa</taxon>
        <taxon>Ecdysozoa</taxon>
        <taxon>Arthropoda</taxon>
        <taxon>Hexapoda</taxon>
        <taxon>Insecta</taxon>
        <taxon>Pterygota</taxon>
        <taxon>Neoptera</taxon>
        <taxon>Endopterygota</taxon>
        <taxon>Lepidoptera</taxon>
        <taxon>Glossata</taxon>
        <taxon>Ditrysia</taxon>
        <taxon>Tineoidea</taxon>
        <taxon>Psychidae</taxon>
        <taxon>Oiketicinae</taxon>
        <taxon>Eumeta</taxon>
    </lineage>
</organism>
<proteinExistence type="predicted"/>
<feature type="region of interest" description="Disordered" evidence="1">
    <location>
        <begin position="66"/>
        <end position="86"/>
    </location>
</feature>
<feature type="region of interest" description="Disordered" evidence="1">
    <location>
        <begin position="1"/>
        <end position="28"/>
    </location>
</feature>
<feature type="compositionally biased region" description="Polar residues" evidence="1">
    <location>
        <begin position="68"/>
        <end position="79"/>
    </location>
</feature>